<evidence type="ECO:0000313" key="2">
    <source>
        <dbReference type="EMBL" id="KAJ5115409.1"/>
    </source>
</evidence>
<dbReference type="RefSeq" id="XP_056516600.1">
    <property type="nucleotide sequence ID" value="XM_056651750.1"/>
</dbReference>
<evidence type="ECO:0000256" key="1">
    <source>
        <dbReference type="SAM" id="MobiDB-lite"/>
    </source>
</evidence>
<accession>A0A9W9KQF0</accession>
<dbReference type="PANTHER" id="PTHR38111">
    <property type="entry name" value="ZN(2)-C6 FUNGAL-TYPE DOMAIN-CONTAINING PROTEIN-RELATED"/>
    <property type="match status" value="1"/>
</dbReference>
<comment type="caution">
    <text evidence="2">The sequence shown here is derived from an EMBL/GenBank/DDBJ whole genome shotgun (WGS) entry which is preliminary data.</text>
</comment>
<proteinExistence type="predicted"/>
<dbReference type="OrthoDB" id="5126878at2759"/>
<dbReference type="PANTHER" id="PTHR38111:SF5">
    <property type="entry name" value="TRANSCRIPTION FACTOR DOMAIN-CONTAINING PROTEIN"/>
    <property type="match status" value="1"/>
</dbReference>
<keyword evidence="3" id="KW-1185">Reference proteome</keyword>
<feature type="region of interest" description="Disordered" evidence="1">
    <location>
        <begin position="379"/>
        <end position="398"/>
    </location>
</feature>
<reference evidence="2" key="2">
    <citation type="journal article" date="2023" name="IMA Fungus">
        <title>Comparative genomic study of the Penicillium genus elucidates a diverse pangenome and 15 lateral gene transfer events.</title>
        <authorList>
            <person name="Petersen C."/>
            <person name="Sorensen T."/>
            <person name="Nielsen M.R."/>
            <person name="Sondergaard T.E."/>
            <person name="Sorensen J.L."/>
            <person name="Fitzpatrick D.A."/>
            <person name="Frisvad J.C."/>
            <person name="Nielsen K.L."/>
        </authorList>
    </citation>
    <scope>NUCLEOTIDE SEQUENCE</scope>
    <source>
        <strain evidence="2">IBT 34128</strain>
    </source>
</reference>
<sequence>MPSAASEECRQCERYGVDCPGYTRSHKFLDEGPQLQRRFGKNTESIDERIAPTLAAQSVGKQQPVVFGEFVLKAFTKWFGLNRFRVHTPWTVYIAQHGGQSAAFDTAIFCVNSIFMGHKHSDDRLQQSSREMYSRALRLFGERIGSEAGMRSRESVSITIALSLFEAYSRTRPDSWAPHAAATALLMAHRGPAAHLTGFDRCLYLSFRSFLVAEAFVNGKHCLFDRPEWQAHIDQVRAEDMASPRVDRPIALFIDFQDRIFLEVARVPGFLVQARRLAAAPNPEKAIRSLGAQALRCSQRLDQLAAHLRLTAAVQNYRWKPEPNNSRATDTKNNDNNPTFIGPIPSNFPQAFANSVLRGADRCLYILRLLLGYLHSRDMPSPGSSPESDNLEEERPVDLSDPLPFRIVSKLHGSSDESPGVGAATTGEEEEILPADQWLDHVAASMGLEAFEVVTYAKESPVSDDTDDYWTRALSLR</sequence>
<feature type="region of interest" description="Disordered" evidence="1">
    <location>
        <begin position="410"/>
        <end position="434"/>
    </location>
</feature>
<dbReference type="EMBL" id="JAPMSZ010000001">
    <property type="protein sequence ID" value="KAJ5115409.1"/>
    <property type="molecule type" value="Genomic_DNA"/>
</dbReference>
<dbReference type="InterPro" id="IPR053178">
    <property type="entry name" value="Osmoadaptation_assoc"/>
</dbReference>
<gene>
    <name evidence="2" type="ORF">NUU61_001168</name>
</gene>
<dbReference type="AlphaFoldDB" id="A0A9W9KQF0"/>
<evidence type="ECO:0008006" key="4">
    <source>
        <dbReference type="Google" id="ProtNLM"/>
    </source>
</evidence>
<dbReference type="Proteomes" id="UP001141434">
    <property type="component" value="Unassembled WGS sequence"/>
</dbReference>
<evidence type="ECO:0000313" key="3">
    <source>
        <dbReference type="Proteomes" id="UP001141434"/>
    </source>
</evidence>
<reference evidence="2" key="1">
    <citation type="submission" date="2022-11" db="EMBL/GenBank/DDBJ databases">
        <authorList>
            <person name="Petersen C."/>
        </authorList>
    </citation>
    <scope>NUCLEOTIDE SEQUENCE</scope>
    <source>
        <strain evidence="2">IBT 34128</strain>
    </source>
</reference>
<dbReference type="GeneID" id="81390918"/>
<name>A0A9W9KQF0_9EURO</name>
<feature type="region of interest" description="Disordered" evidence="1">
    <location>
        <begin position="319"/>
        <end position="342"/>
    </location>
</feature>
<protein>
    <recommendedName>
        <fullName evidence="4">Zn(2)-C6 fungal-type domain-containing protein</fullName>
    </recommendedName>
</protein>
<organism evidence="2 3">
    <name type="scientific">Penicillium alfredii</name>
    <dbReference type="NCBI Taxonomy" id="1506179"/>
    <lineage>
        <taxon>Eukaryota</taxon>
        <taxon>Fungi</taxon>
        <taxon>Dikarya</taxon>
        <taxon>Ascomycota</taxon>
        <taxon>Pezizomycotina</taxon>
        <taxon>Eurotiomycetes</taxon>
        <taxon>Eurotiomycetidae</taxon>
        <taxon>Eurotiales</taxon>
        <taxon>Aspergillaceae</taxon>
        <taxon>Penicillium</taxon>
    </lineage>
</organism>